<accession>A0A1Z4MSD1</accession>
<reference evidence="3 4" key="1">
    <citation type="submission" date="2017-06" db="EMBL/GenBank/DDBJ databases">
        <title>Genome sequencing of cyanobaciteial culture collection at National Institute for Environmental Studies (NIES).</title>
        <authorList>
            <person name="Hirose Y."/>
            <person name="Shimura Y."/>
            <person name="Fujisawa T."/>
            <person name="Nakamura Y."/>
            <person name="Kawachi M."/>
        </authorList>
    </citation>
    <scope>NUCLEOTIDE SEQUENCE [LARGE SCALE GENOMIC DNA]</scope>
    <source>
        <strain evidence="3 4">NIES-37</strain>
    </source>
</reference>
<feature type="region of interest" description="Disordered" evidence="2">
    <location>
        <begin position="22"/>
        <end position="53"/>
    </location>
</feature>
<keyword evidence="1" id="KW-0175">Coiled coil</keyword>
<sequence length="431" mass="48183">MNPEESQTPESIDEWLAQIEEPSEPVAEPEDSSVDSEAETEAQNLLVDSQPDDATLSAPISQIEVEVATEPTEDATELLVPLLPVETVAVRSPINSESADNSLYTQAAQQVAELETTKEALKAEIANLQATYKTLQAQVGETQQTLSKIVQESLSQLEQRKQALQISVEQLERRQERIRNEMRTTFAGASQDLAIRVQGFKDYLTGSLQDLAAAAEQLPLVPPPVIERERPIVKEVKPAVESQPGIPQFAPQQFQDTTKQIRRLIDQYRNKPDYYGPAWQLRRTFEPVHAERVANWFFTQGGRGALRTMGSRLQNILISSAVISILNSLYGDRVRALILSNTPERLGEWRRGLQDCLGIGRPDFGPDRGVVLFETPEAVAQKAERLVKANQMPVIIIDDSEDQISLGLLQFPLWLAFAPDPKTMRNYDDDF</sequence>
<dbReference type="KEGG" id="ttq:NIES37_02960"/>
<feature type="compositionally biased region" description="Acidic residues" evidence="2">
    <location>
        <begin position="22"/>
        <end position="40"/>
    </location>
</feature>
<feature type="coiled-coil region" evidence="1">
    <location>
        <begin position="104"/>
        <end position="181"/>
    </location>
</feature>
<organism evidence="3 4">
    <name type="scientific">Tolypothrix tenuis PCC 7101</name>
    <dbReference type="NCBI Taxonomy" id="231146"/>
    <lineage>
        <taxon>Bacteria</taxon>
        <taxon>Bacillati</taxon>
        <taxon>Cyanobacteriota</taxon>
        <taxon>Cyanophyceae</taxon>
        <taxon>Nostocales</taxon>
        <taxon>Tolypothrichaceae</taxon>
        <taxon>Tolypothrix</taxon>
    </lineage>
</organism>
<gene>
    <name evidence="3" type="ORF">NIES37_02960</name>
</gene>
<dbReference type="EMBL" id="AP018248">
    <property type="protein sequence ID" value="BAY96364.1"/>
    <property type="molecule type" value="Genomic_DNA"/>
</dbReference>
<protein>
    <submittedName>
        <fullName evidence="3">Uncharacterized protein</fullName>
    </submittedName>
</protein>
<evidence type="ECO:0000256" key="1">
    <source>
        <dbReference type="SAM" id="Coils"/>
    </source>
</evidence>
<name>A0A1Z4MSD1_9CYAN</name>
<dbReference type="Proteomes" id="UP000218785">
    <property type="component" value="Chromosome"/>
</dbReference>
<dbReference type="InterPro" id="IPR021437">
    <property type="entry name" value="DUF3086"/>
</dbReference>
<dbReference type="Pfam" id="PF11285">
    <property type="entry name" value="DUF3086"/>
    <property type="match status" value="1"/>
</dbReference>
<dbReference type="RefSeq" id="WP_096573593.1">
    <property type="nucleotide sequence ID" value="NZ_CAWNJS010000001.1"/>
</dbReference>
<keyword evidence="4" id="KW-1185">Reference proteome</keyword>
<evidence type="ECO:0000256" key="2">
    <source>
        <dbReference type="SAM" id="MobiDB-lite"/>
    </source>
</evidence>
<evidence type="ECO:0000313" key="3">
    <source>
        <dbReference type="EMBL" id="BAY96364.1"/>
    </source>
</evidence>
<dbReference type="AlphaFoldDB" id="A0A1Z4MSD1"/>
<evidence type="ECO:0000313" key="4">
    <source>
        <dbReference type="Proteomes" id="UP000218785"/>
    </source>
</evidence>
<proteinExistence type="predicted"/>